<comment type="caution">
    <text evidence="1">The sequence shown here is derived from an EMBL/GenBank/DDBJ whole genome shotgun (WGS) entry which is preliminary data.</text>
</comment>
<organism evidence="1 2">
    <name type="scientific">Streptomyces albogriseolus</name>
    <dbReference type="NCBI Taxonomy" id="1887"/>
    <lineage>
        <taxon>Bacteria</taxon>
        <taxon>Bacillati</taxon>
        <taxon>Actinomycetota</taxon>
        <taxon>Actinomycetes</taxon>
        <taxon>Kitasatosporales</taxon>
        <taxon>Streptomycetaceae</taxon>
        <taxon>Streptomyces</taxon>
        <taxon>Streptomyces albogriseolus group</taxon>
    </lineage>
</organism>
<reference evidence="1" key="1">
    <citation type="submission" date="2024-07" db="EMBL/GenBank/DDBJ databases">
        <title>Genome sequencing of plant associated microbes to promote plant fitness in Sorghum bicolor and Oryza sativa.</title>
        <authorList>
            <person name="Coleman-Derr D."/>
        </authorList>
    </citation>
    <scope>NUCLEOTIDE SEQUENCE</scope>
    <source>
        <strain evidence="1">SAI-173</strain>
    </source>
</reference>
<evidence type="ECO:0000313" key="2">
    <source>
        <dbReference type="Proteomes" id="UP001565447"/>
    </source>
</evidence>
<evidence type="ECO:0000313" key="1">
    <source>
        <dbReference type="EMBL" id="MEY9812652.1"/>
    </source>
</evidence>
<name>A0ACC6UM84_STRAO</name>
<accession>A0ACC6UM84</accession>
<keyword evidence="1" id="KW-0687">Ribonucleoprotein</keyword>
<keyword evidence="2" id="KW-1185">Reference proteome</keyword>
<dbReference type="Proteomes" id="UP001565447">
    <property type="component" value="Unassembled WGS sequence"/>
</dbReference>
<dbReference type="EMBL" id="JBGCBD010000002">
    <property type="protein sequence ID" value="MEY9812652.1"/>
    <property type="molecule type" value="Genomic_DNA"/>
</dbReference>
<proteinExistence type="predicted"/>
<gene>
    <name evidence="1" type="ORF">RKD21_002909</name>
</gene>
<keyword evidence="1" id="KW-0689">Ribosomal protein</keyword>
<sequence length="54" mass="5934">MAISRNKFGTRVNVTKCPVCGDEAPHPQARAENPHSWQCNECGTTFTTEGNVLE</sequence>
<protein>
    <submittedName>
        <fullName evidence="1">Ribosomal protein L37AE/L43A</fullName>
    </submittedName>
</protein>